<comment type="caution">
    <text evidence="2">The sequence shown here is derived from an EMBL/GenBank/DDBJ whole genome shotgun (WGS) entry which is preliminary data.</text>
</comment>
<name>A0ABW1TW93_9BURK</name>
<reference evidence="3" key="1">
    <citation type="journal article" date="2019" name="Int. J. Syst. Evol. Microbiol.">
        <title>The Global Catalogue of Microorganisms (GCM) 10K type strain sequencing project: providing services to taxonomists for standard genome sequencing and annotation.</title>
        <authorList>
            <consortium name="The Broad Institute Genomics Platform"/>
            <consortium name="The Broad Institute Genome Sequencing Center for Infectious Disease"/>
            <person name="Wu L."/>
            <person name="Ma J."/>
        </authorList>
    </citation>
    <scope>NUCLEOTIDE SEQUENCE [LARGE SCALE GENOMIC DNA]</scope>
    <source>
        <strain evidence="3">CCUG 39402</strain>
    </source>
</reference>
<evidence type="ECO:0000256" key="1">
    <source>
        <dbReference type="SAM" id="MobiDB-lite"/>
    </source>
</evidence>
<keyword evidence="3" id="KW-1185">Reference proteome</keyword>
<feature type="compositionally biased region" description="Polar residues" evidence="1">
    <location>
        <begin position="1"/>
        <end position="10"/>
    </location>
</feature>
<dbReference type="EMBL" id="JBHSRS010000017">
    <property type="protein sequence ID" value="MFC6281158.1"/>
    <property type="molecule type" value="Genomic_DNA"/>
</dbReference>
<protein>
    <submittedName>
        <fullName evidence="2">Uncharacterized protein</fullName>
    </submittedName>
</protein>
<gene>
    <name evidence="2" type="ORF">ACFQND_07955</name>
</gene>
<dbReference type="Proteomes" id="UP001596270">
    <property type="component" value="Unassembled WGS sequence"/>
</dbReference>
<feature type="region of interest" description="Disordered" evidence="1">
    <location>
        <begin position="1"/>
        <end position="27"/>
    </location>
</feature>
<organism evidence="2 3">
    <name type="scientific">Polaromonas aquatica</name>
    <dbReference type="NCBI Taxonomy" id="332657"/>
    <lineage>
        <taxon>Bacteria</taxon>
        <taxon>Pseudomonadati</taxon>
        <taxon>Pseudomonadota</taxon>
        <taxon>Betaproteobacteria</taxon>
        <taxon>Burkholderiales</taxon>
        <taxon>Comamonadaceae</taxon>
        <taxon>Polaromonas</taxon>
    </lineage>
</organism>
<accession>A0ABW1TW93</accession>
<dbReference type="RefSeq" id="WP_377412870.1">
    <property type="nucleotide sequence ID" value="NZ_JBHSRS010000017.1"/>
</dbReference>
<evidence type="ECO:0000313" key="3">
    <source>
        <dbReference type="Proteomes" id="UP001596270"/>
    </source>
</evidence>
<proteinExistence type="predicted"/>
<evidence type="ECO:0000313" key="2">
    <source>
        <dbReference type="EMBL" id="MFC6281158.1"/>
    </source>
</evidence>
<sequence length="100" mass="11122">MHQNEINSLASKHGLEPSNQHRGSDNRARFFLTQDLAGGERYLQALVSYPDGATGEKGGVHVHFGLYAQRKVADDGTVPYDDLHSALADVVERFKRLRCN</sequence>